<organism evidence="1 3">
    <name type="scientific">Gallibacterium anatis</name>
    <dbReference type="NCBI Taxonomy" id="750"/>
    <lineage>
        <taxon>Bacteria</taxon>
        <taxon>Pseudomonadati</taxon>
        <taxon>Pseudomonadota</taxon>
        <taxon>Gammaproteobacteria</taxon>
        <taxon>Pasteurellales</taxon>
        <taxon>Pasteurellaceae</taxon>
        <taxon>Gallibacterium</taxon>
    </lineage>
</organism>
<evidence type="ECO:0000313" key="1">
    <source>
        <dbReference type="EMBL" id="OBW96254.1"/>
    </source>
</evidence>
<evidence type="ECO:0000313" key="3">
    <source>
        <dbReference type="Proteomes" id="UP000092643"/>
    </source>
</evidence>
<dbReference type="GeneID" id="77264634"/>
<proteinExistence type="predicted"/>
<dbReference type="RefSeq" id="WP_018347296.1">
    <property type="nucleotide sequence ID" value="NZ_JARTCE010000010.1"/>
</dbReference>
<dbReference type="OrthoDB" id="5677691at2"/>
<reference evidence="1 3" key="1">
    <citation type="submission" date="2014-11" db="EMBL/GenBank/DDBJ databases">
        <title>Pan-genome of Gallibacterium spp.</title>
        <authorList>
            <person name="Kudirkiene E."/>
            <person name="Bojesen A.M."/>
        </authorList>
    </citation>
    <scope>NUCLEOTIDE SEQUENCE [LARGE SCALE GENOMIC DNA]</scope>
    <source>
        <strain evidence="1 3">F 279</strain>
    </source>
</reference>
<accession>A0A1A7P4V3</accession>
<reference evidence="2 4" key="2">
    <citation type="submission" date="2018-06" db="EMBL/GenBank/DDBJ databases">
        <authorList>
            <consortium name="Pathogen Informatics"/>
            <person name="Doyle S."/>
        </authorList>
    </citation>
    <scope>NUCLEOTIDE SEQUENCE [LARGE SCALE GENOMIC DNA]</scope>
    <source>
        <strain evidence="2 4">NCTC11413</strain>
    </source>
</reference>
<dbReference type="AlphaFoldDB" id="A0A1A7P4V3"/>
<sequence length="106" mass="12564">MHLNIYDNCSSVIEEWEEILERYDDHPSEDDVWEIAKESKELPILGNIYQSLILERIVSHFCEETGLDEEALDIFIFVNSYDTHLRIDGKSIYSVQDYLDCIKLYK</sequence>
<dbReference type="Proteomes" id="UP000092643">
    <property type="component" value="Unassembled WGS sequence"/>
</dbReference>
<evidence type="ECO:0000313" key="4">
    <source>
        <dbReference type="Proteomes" id="UP000254232"/>
    </source>
</evidence>
<dbReference type="EMBL" id="JTJO01000067">
    <property type="protein sequence ID" value="OBW96254.1"/>
    <property type="molecule type" value="Genomic_DNA"/>
</dbReference>
<dbReference type="EMBL" id="UGGZ01000001">
    <property type="protein sequence ID" value="STO37384.1"/>
    <property type="molecule type" value="Genomic_DNA"/>
</dbReference>
<gene>
    <name evidence="2" type="ORF">NCTC11413_00493</name>
    <name evidence="1" type="ORF">QV03_11070</name>
</gene>
<evidence type="ECO:0000313" key="2">
    <source>
        <dbReference type="EMBL" id="STO37384.1"/>
    </source>
</evidence>
<dbReference type="PATRIC" id="fig|750.22.peg.2266"/>
<dbReference type="Proteomes" id="UP000254232">
    <property type="component" value="Unassembled WGS sequence"/>
</dbReference>
<name>A0A1A7P4V3_9PAST</name>
<protein>
    <submittedName>
        <fullName evidence="1">Uncharacterized protein</fullName>
    </submittedName>
</protein>